<dbReference type="GeneID" id="107026400"/>
<sequence length="145" mass="16610">MPETRAVRRLHHSAEAICLEFPQQSYHQCAFGIIKYKLEGSVQLHMIGSRKNLNHKSSKFPNCGTEWRDFRPEITYEILCSMSLLASCILLVIHWFLIPLIKTAKVLQQVDKKFISIVAGTTLPIINQGYIQKVQVHANHLQISL</sequence>
<evidence type="ECO:0000313" key="3">
    <source>
        <dbReference type="RefSeq" id="XP_027775400.1"/>
    </source>
</evidence>
<name>A0ABM1VI32_SOLPN</name>
<dbReference type="Proteomes" id="UP000694930">
    <property type="component" value="Chromosome 1"/>
</dbReference>
<organism evidence="2 3">
    <name type="scientific">Solanum pennellii</name>
    <name type="common">Tomato</name>
    <name type="synonym">Lycopersicon pennellii</name>
    <dbReference type="NCBI Taxonomy" id="28526"/>
    <lineage>
        <taxon>Eukaryota</taxon>
        <taxon>Viridiplantae</taxon>
        <taxon>Streptophyta</taxon>
        <taxon>Embryophyta</taxon>
        <taxon>Tracheophyta</taxon>
        <taxon>Spermatophyta</taxon>
        <taxon>Magnoliopsida</taxon>
        <taxon>eudicotyledons</taxon>
        <taxon>Gunneridae</taxon>
        <taxon>Pentapetalae</taxon>
        <taxon>asterids</taxon>
        <taxon>lamiids</taxon>
        <taxon>Solanales</taxon>
        <taxon>Solanaceae</taxon>
        <taxon>Solanoideae</taxon>
        <taxon>Solaneae</taxon>
        <taxon>Solanum</taxon>
        <taxon>Solanum subgen. Lycopersicon</taxon>
    </lineage>
</organism>
<keyword evidence="1" id="KW-1133">Transmembrane helix</keyword>
<evidence type="ECO:0000256" key="1">
    <source>
        <dbReference type="SAM" id="Phobius"/>
    </source>
</evidence>
<accession>A0ABM1VI32</accession>
<gene>
    <name evidence="3" type="primary">LOC107026400</name>
</gene>
<keyword evidence="1" id="KW-0812">Transmembrane</keyword>
<reference evidence="2" key="1">
    <citation type="journal article" date="2014" name="Nat. Genet.">
        <title>The genome of the stress-tolerant wild tomato species Solanum pennellii.</title>
        <authorList>
            <person name="Bolger A."/>
            <person name="Scossa F."/>
            <person name="Bolger M.E."/>
            <person name="Lanz C."/>
            <person name="Maumus F."/>
            <person name="Tohge T."/>
            <person name="Quesneville H."/>
            <person name="Alseekh S."/>
            <person name="Sorensen I."/>
            <person name="Lichtenstein G."/>
            <person name="Fich E.A."/>
            <person name="Conte M."/>
            <person name="Keller H."/>
            <person name="Schneeberger K."/>
            <person name="Schwacke R."/>
            <person name="Ofner I."/>
            <person name="Vrebalov J."/>
            <person name="Xu Y."/>
            <person name="Osorio S."/>
            <person name="Aflitos S.A."/>
            <person name="Schijlen E."/>
            <person name="Jimenez-Gomez J.M."/>
            <person name="Ryngajllo M."/>
            <person name="Kimura S."/>
            <person name="Kumar R."/>
            <person name="Koenig D."/>
            <person name="Headland L.R."/>
            <person name="Maloof J.N."/>
            <person name="Sinha N."/>
            <person name="van Ham R.C."/>
            <person name="Lankhorst R.K."/>
            <person name="Mao L."/>
            <person name="Vogel A."/>
            <person name="Arsova B."/>
            <person name="Panstruga R."/>
            <person name="Fei Z."/>
            <person name="Rose J.K."/>
            <person name="Zamir D."/>
            <person name="Carrari F."/>
            <person name="Giovannoni J.J."/>
            <person name="Weigel D."/>
            <person name="Usadel B."/>
            <person name="Fernie A.R."/>
        </authorList>
    </citation>
    <scope>NUCLEOTIDE SEQUENCE [LARGE SCALE GENOMIC DNA]</scope>
    <source>
        <strain evidence="2">cv. LA0716</strain>
    </source>
</reference>
<reference evidence="3" key="2">
    <citation type="submission" date="2025-08" db="UniProtKB">
        <authorList>
            <consortium name="RefSeq"/>
        </authorList>
    </citation>
    <scope>IDENTIFICATION</scope>
</reference>
<keyword evidence="2" id="KW-1185">Reference proteome</keyword>
<feature type="transmembrane region" description="Helical" evidence="1">
    <location>
        <begin position="78"/>
        <end position="98"/>
    </location>
</feature>
<dbReference type="RefSeq" id="XP_027775400.1">
    <property type="nucleotide sequence ID" value="XM_027919599.1"/>
</dbReference>
<evidence type="ECO:0000313" key="2">
    <source>
        <dbReference type="Proteomes" id="UP000694930"/>
    </source>
</evidence>
<keyword evidence="1" id="KW-0472">Membrane</keyword>
<proteinExistence type="predicted"/>
<protein>
    <submittedName>
        <fullName evidence="3">Uncharacterized protein LOC107026400</fullName>
    </submittedName>
</protein>